<gene>
    <name evidence="3" type="ORF">EST38_g13378</name>
</gene>
<reference evidence="3 4" key="1">
    <citation type="submission" date="2019-01" db="EMBL/GenBank/DDBJ databases">
        <title>Draft genome sequence of Psathyrella aberdarensis IHI B618.</title>
        <authorList>
            <person name="Buettner E."/>
            <person name="Kellner H."/>
        </authorList>
    </citation>
    <scope>NUCLEOTIDE SEQUENCE [LARGE SCALE GENOMIC DNA]</scope>
    <source>
        <strain evidence="3 4">IHI B618</strain>
    </source>
</reference>
<evidence type="ECO:0000313" key="3">
    <source>
        <dbReference type="EMBL" id="RXW12476.1"/>
    </source>
</evidence>
<dbReference type="PANTHER" id="PTHR10039">
    <property type="entry name" value="AMELOGENIN"/>
    <property type="match status" value="1"/>
</dbReference>
<evidence type="ECO:0000256" key="1">
    <source>
        <dbReference type="ARBA" id="ARBA00022737"/>
    </source>
</evidence>
<feature type="domain" description="Nephrocystin 3-like N-terminal" evidence="2">
    <location>
        <begin position="106"/>
        <end position="262"/>
    </location>
</feature>
<evidence type="ECO:0000313" key="4">
    <source>
        <dbReference type="Proteomes" id="UP000290288"/>
    </source>
</evidence>
<keyword evidence="1" id="KW-0677">Repeat</keyword>
<protein>
    <recommendedName>
        <fullName evidence="2">Nephrocystin 3-like N-terminal domain-containing protein</fullName>
    </recommendedName>
</protein>
<proteinExistence type="predicted"/>
<organism evidence="3 4">
    <name type="scientific">Candolleomyces aberdarensis</name>
    <dbReference type="NCBI Taxonomy" id="2316362"/>
    <lineage>
        <taxon>Eukaryota</taxon>
        <taxon>Fungi</taxon>
        <taxon>Dikarya</taxon>
        <taxon>Basidiomycota</taxon>
        <taxon>Agaricomycotina</taxon>
        <taxon>Agaricomycetes</taxon>
        <taxon>Agaricomycetidae</taxon>
        <taxon>Agaricales</taxon>
        <taxon>Agaricineae</taxon>
        <taxon>Psathyrellaceae</taxon>
        <taxon>Candolleomyces</taxon>
    </lineage>
</organism>
<dbReference type="AlphaFoldDB" id="A0A4Q2D1Y7"/>
<dbReference type="Proteomes" id="UP000290288">
    <property type="component" value="Unassembled WGS sequence"/>
</dbReference>
<comment type="caution">
    <text evidence="3">The sequence shown here is derived from an EMBL/GenBank/DDBJ whole genome shotgun (WGS) entry which is preliminary data.</text>
</comment>
<dbReference type="OrthoDB" id="4760524at2759"/>
<name>A0A4Q2D1Y7_9AGAR</name>
<dbReference type="Pfam" id="PF24883">
    <property type="entry name" value="NPHP3_N"/>
    <property type="match status" value="1"/>
</dbReference>
<evidence type="ECO:0000259" key="2">
    <source>
        <dbReference type="Pfam" id="PF24883"/>
    </source>
</evidence>
<sequence length="849" mass="95974">MSDGSVQPQNEESRAGDHEVRSLMLRDVNIVHYDGTVNNIERVENAYFGDNFGAVYQGADRSQPVAVNREWISFSSFDRFSMPLTLEIERLSAKLGVLSRTLLWNTHVLWLYGYVGCGKSAIALAIALKFERRKRLVGSFFFFRNTGDRSRMTKFATTLACQLAAAIPEAAPFIKKAVKEEPGLLGSSLVAQLRRLVYEPLQAATKRVRLLNTFLLKGPFLIVIDALDECEDRKGVEAFIEDMLDFFKKNPLVPLRFFITSRVEQHIQGHLNNNQVRLENLVNHCTRDDVDTFMSTCFEVEKSRNFVIKAYIQKHGDWPAKKDKDQLVDHIGGSFIFASTLFKYIVDPTNDQSTPMDRLPHTLNMNPGLDTLYSQTLSRSQHLPHFYNVISTLALLLEPLSIVGIAELLGIETFEVVRVLVNLQAIIHIPGTDDLPVTMCHTSLRDFLTTESRSGSFFTHPSFHVLLTDRCYSLKDEARSGTSAASSYTINHHEDHFKLCHPFLPSVEKLAPRFPRVLDALYAQILAQSQDLPHSSNIVSALALLYEPPSIVAIANLLGIEVPEVSRVLTSLQTIIDSPGIDEDKPVTMRHTSLCDFLTTKTRSGAQFVSPSYHLKLSYYYFRLSHQYLLSDGLWLAVAYDSREHCQYHWNQFLNGISDQSTLAEVTHPSHLPSRSLTCYLFSFARIFFWSFGDHSVCKPHQVWPSLVECTDSLALALECDPAPDRWLNGQMHYLGFDGLMREDGYQFALSKDKAMTLQRIVNRIEMVIRTKRSSRPSTDPSTHNTDRFTGFSSIIGNWTAMDAYRLIEWIATRAVSLAPSATTANLTLNITKDYETGTRQITIFAVSP</sequence>
<accession>A0A4Q2D1Y7</accession>
<dbReference type="SUPFAM" id="SSF52540">
    <property type="entry name" value="P-loop containing nucleoside triphosphate hydrolases"/>
    <property type="match status" value="1"/>
</dbReference>
<keyword evidence="4" id="KW-1185">Reference proteome</keyword>
<dbReference type="InterPro" id="IPR027417">
    <property type="entry name" value="P-loop_NTPase"/>
</dbReference>
<dbReference type="InterPro" id="IPR056884">
    <property type="entry name" value="NPHP3-like_N"/>
</dbReference>
<dbReference type="EMBL" id="SDEE01001229">
    <property type="protein sequence ID" value="RXW12476.1"/>
    <property type="molecule type" value="Genomic_DNA"/>
</dbReference>
<dbReference type="Gene3D" id="3.40.50.300">
    <property type="entry name" value="P-loop containing nucleotide triphosphate hydrolases"/>
    <property type="match status" value="1"/>
</dbReference>
<dbReference type="PANTHER" id="PTHR10039:SF16">
    <property type="entry name" value="GPI INOSITOL-DEACYLASE"/>
    <property type="match status" value="1"/>
</dbReference>